<dbReference type="InterPro" id="IPR039418">
    <property type="entry name" value="LexA-like"/>
</dbReference>
<dbReference type="GO" id="GO:0003677">
    <property type="term" value="F:DNA binding"/>
    <property type="evidence" value="ECO:0007669"/>
    <property type="project" value="InterPro"/>
</dbReference>
<evidence type="ECO:0000256" key="4">
    <source>
        <dbReference type="ARBA" id="ARBA00022813"/>
    </source>
</evidence>
<gene>
    <name evidence="9" type="ORF">DBW92_03125</name>
</gene>
<evidence type="ECO:0000313" key="10">
    <source>
        <dbReference type="Proteomes" id="UP000252915"/>
    </source>
</evidence>
<organism evidence="9 10">
    <name type="scientific">SAR86 cluster bacterium</name>
    <dbReference type="NCBI Taxonomy" id="2030880"/>
    <lineage>
        <taxon>Bacteria</taxon>
        <taxon>Pseudomonadati</taxon>
        <taxon>Pseudomonadota</taxon>
        <taxon>Gammaproteobacteria</taxon>
        <taxon>SAR86 cluster</taxon>
    </lineage>
</organism>
<dbReference type="InterPro" id="IPR015927">
    <property type="entry name" value="Peptidase_S24_S26A/B/C"/>
</dbReference>
<evidence type="ECO:0000256" key="3">
    <source>
        <dbReference type="ARBA" id="ARBA00022801"/>
    </source>
</evidence>
<dbReference type="Proteomes" id="UP000252915">
    <property type="component" value="Unassembled WGS sequence"/>
</dbReference>
<dbReference type="Pfam" id="PF00717">
    <property type="entry name" value="Peptidase_S24"/>
    <property type="match status" value="1"/>
</dbReference>
<dbReference type="GO" id="GO:0006355">
    <property type="term" value="P:regulation of DNA-templated transcription"/>
    <property type="evidence" value="ECO:0007669"/>
    <property type="project" value="InterPro"/>
</dbReference>
<dbReference type="PANTHER" id="PTHR33516">
    <property type="entry name" value="LEXA REPRESSOR"/>
    <property type="match status" value="1"/>
</dbReference>
<evidence type="ECO:0000256" key="6">
    <source>
        <dbReference type="ARBA" id="ARBA00023236"/>
    </source>
</evidence>
<dbReference type="GO" id="GO:0016787">
    <property type="term" value="F:hydrolase activity"/>
    <property type="evidence" value="ECO:0007669"/>
    <property type="project" value="UniProtKB-KW"/>
</dbReference>
<evidence type="ECO:0000256" key="5">
    <source>
        <dbReference type="ARBA" id="ARBA00023204"/>
    </source>
</evidence>
<proteinExistence type="inferred from homology"/>
<feature type="domain" description="Peptidase S24/S26A/S26B/S26C" evidence="8">
    <location>
        <begin position="22"/>
        <end position="135"/>
    </location>
</feature>
<accession>A0A368C508</accession>
<dbReference type="Gene3D" id="2.10.109.10">
    <property type="entry name" value="Umud Fragment, subunit A"/>
    <property type="match status" value="1"/>
</dbReference>
<dbReference type="SUPFAM" id="SSF51306">
    <property type="entry name" value="LexA/Signal peptidase"/>
    <property type="match status" value="1"/>
</dbReference>
<dbReference type="CDD" id="cd06529">
    <property type="entry name" value="S24_LexA-like"/>
    <property type="match status" value="1"/>
</dbReference>
<evidence type="ECO:0000256" key="7">
    <source>
        <dbReference type="RuleBase" id="RU003991"/>
    </source>
</evidence>
<dbReference type="InterPro" id="IPR050077">
    <property type="entry name" value="LexA_repressor"/>
</dbReference>
<comment type="caution">
    <text evidence="9">The sequence shown here is derived from an EMBL/GenBank/DDBJ whole genome shotgun (WGS) entry which is preliminary data.</text>
</comment>
<dbReference type="NCBIfam" id="NF007621">
    <property type="entry name" value="PRK10276.1"/>
    <property type="match status" value="1"/>
</dbReference>
<dbReference type="InterPro" id="IPR006197">
    <property type="entry name" value="Peptidase_S24_LexA"/>
</dbReference>
<evidence type="ECO:0000256" key="1">
    <source>
        <dbReference type="ARBA" id="ARBA00007484"/>
    </source>
</evidence>
<keyword evidence="3 7" id="KW-0378">Hydrolase</keyword>
<evidence type="ECO:0000256" key="2">
    <source>
        <dbReference type="ARBA" id="ARBA00022763"/>
    </source>
</evidence>
<dbReference type="AlphaFoldDB" id="A0A368C508"/>
<dbReference type="PANTHER" id="PTHR33516:SF2">
    <property type="entry name" value="LEXA REPRESSOR-RELATED"/>
    <property type="match status" value="1"/>
</dbReference>
<keyword evidence="2" id="KW-0227">DNA damage</keyword>
<comment type="similarity">
    <text evidence="1 7">Belongs to the peptidase S24 family.</text>
</comment>
<dbReference type="EMBL" id="QOPI01000015">
    <property type="protein sequence ID" value="RCL44485.1"/>
    <property type="molecule type" value="Genomic_DNA"/>
</dbReference>
<dbReference type="PRINTS" id="PR00726">
    <property type="entry name" value="LEXASERPTASE"/>
</dbReference>
<evidence type="ECO:0000259" key="8">
    <source>
        <dbReference type="Pfam" id="PF00717"/>
    </source>
</evidence>
<keyword evidence="5" id="KW-0234">DNA repair</keyword>
<dbReference type="InterPro" id="IPR036286">
    <property type="entry name" value="LexA/Signal_pep-like_sf"/>
</dbReference>
<keyword evidence="4 7" id="KW-0068">Autocatalytic cleavage</keyword>
<dbReference type="GO" id="GO:0009432">
    <property type="term" value="P:SOS response"/>
    <property type="evidence" value="ECO:0007669"/>
    <property type="project" value="UniProtKB-KW"/>
</dbReference>
<protein>
    <submittedName>
        <fullName evidence="9">DNA polymerase V subunit UmuD</fullName>
    </submittedName>
</protein>
<keyword evidence="6" id="KW-0742">SOS response</keyword>
<dbReference type="GO" id="GO:0006281">
    <property type="term" value="P:DNA repair"/>
    <property type="evidence" value="ECO:0007669"/>
    <property type="project" value="UniProtKB-KW"/>
</dbReference>
<evidence type="ECO:0000313" key="9">
    <source>
        <dbReference type="EMBL" id="RCL44485.1"/>
    </source>
</evidence>
<sequence>MKVSYIGKISEENLPAIFVPYFLESVHAGFPSPASDYIESPIDLNKHLIKNGAATFLVRAQGQSMLGSGITDQAVLVVDRSIKPIHDSIVVASIDGEFVCKRLKLKPKMCLMPDNPSYPPIFINHGQELEILGTVTAAINKF</sequence>
<name>A0A368C508_9GAMM</name>
<reference evidence="9 10" key="1">
    <citation type="journal article" date="2018" name="Microbiome">
        <title>Fine metagenomic profile of the Mediterranean stratified and mixed water columns revealed by assembly and recruitment.</title>
        <authorList>
            <person name="Haro-Moreno J.M."/>
            <person name="Lopez-Perez M."/>
            <person name="De La Torre J.R."/>
            <person name="Picazo A."/>
            <person name="Camacho A."/>
            <person name="Rodriguez-Valera F."/>
        </authorList>
    </citation>
    <scope>NUCLEOTIDE SEQUENCE [LARGE SCALE GENOMIC DNA]</scope>
    <source>
        <strain evidence="9">MED-G78</strain>
    </source>
</reference>